<dbReference type="Pfam" id="PF13479">
    <property type="entry name" value="AAA_24"/>
    <property type="match status" value="1"/>
</dbReference>
<evidence type="ECO:0000313" key="2">
    <source>
        <dbReference type="EMBL" id="SEM70200.1"/>
    </source>
</evidence>
<proteinExistence type="predicted"/>
<reference evidence="3" key="1">
    <citation type="submission" date="2016-10" db="EMBL/GenBank/DDBJ databases">
        <authorList>
            <person name="Varghese N."/>
        </authorList>
    </citation>
    <scope>NUCLEOTIDE SEQUENCE [LARGE SCALE GENOMIC DNA]</scope>
    <source>
        <strain evidence="3">DSM 45096 / BCRC 16803 / CGMCC 4.1857 / CIP 109030 / JCM 12277 / KCTC 19219 / NBRC 100920 / 33214</strain>
    </source>
</reference>
<dbReference type="SUPFAM" id="SSF52540">
    <property type="entry name" value="P-loop containing nucleoside triphosphate hydrolases"/>
    <property type="match status" value="1"/>
</dbReference>
<dbReference type="Proteomes" id="UP000183015">
    <property type="component" value="Unassembled WGS sequence"/>
</dbReference>
<protein>
    <submittedName>
        <fullName evidence="2">AAA domain-containing protein</fullName>
    </submittedName>
</protein>
<feature type="compositionally biased region" description="Low complexity" evidence="1">
    <location>
        <begin position="342"/>
        <end position="356"/>
    </location>
</feature>
<name>A0A1H8AHK2_STRJI</name>
<evidence type="ECO:0000313" key="3">
    <source>
        <dbReference type="Proteomes" id="UP000183015"/>
    </source>
</evidence>
<organism evidence="2 3">
    <name type="scientific">Streptacidiphilus jiangxiensis</name>
    <dbReference type="NCBI Taxonomy" id="235985"/>
    <lineage>
        <taxon>Bacteria</taxon>
        <taxon>Bacillati</taxon>
        <taxon>Actinomycetota</taxon>
        <taxon>Actinomycetes</taxon>
        <taxon>Kitasatosporales</taxon>
        <taxon>Streptomycetaceae</taxon>
        <taxon>Streptacidiphilus</taxon>
    </lineage>
</organism>
<dbReference type="AlphaFoldDB" id="A0A1H8AHK2"/>
<accession>A0A1H8AHK2</accession>
<gene>
    <name evidence="2" type="ORF">SAMN05414137_14524</name>
</gene>
<dbReference type="OrthoDB" id="3848202at2"/>
<keyword evidence="3" id="KW-1185">Reference proteome</keyword>
<dbReference type="eggNOG" id="ENOG502ZAVF">
    <property type="taxonomic scope" value="Bacteria"/>
</dbReference>
<dbReference type="EMBL" id="FOAZ01000045">
    <property type="protein sequence ID" value="SEM70200.1"/>
    <property type="molecule type" value="Genomic_DNA"/>
</dbReference>
<dbReference type="InterPro" id="IPR027417">
    <property type="entry name" value="P-loop_NTPase"/>
</dbReference>
<evidence type="ECO:0000256" key="1">
    <source>
        <dbReference type="SAM" id="MobiDB-lite"/>
    </source>
</evidence>
<dbReference type="RefSeq" id="WP_052439489.1">
    <property type="nucleotide sequence ID" value="NZ_BBPN01000060.1"/>
</dbReference>
<feature type="region of interest" description="Disordered" evidence="1">
    <location>
        <begin position="320"/>
        <end position="356"/>
    </location>
</feature>
<dbReference type="STRING" id="235985.SAMN05414137_14524"/>
<sequence length="356" mass="39597">MTVKLKTRKPTGLVPWPFVLIEGEEGAGKTYAAARFSASKRIGQTYWVDLAEGSADEYAAIDGARFEIVDHDGTFRDIREQVEAVHAEARRAAAAKEPPVVLVVDTATALWRMLTTWTHERARRSRSNARTLAADPDAPIDVAMNLWNDANERWQQVLYLLQTFPGIVIVTARGREVTAIDEDGKPVKRGNKVMTEWKVQAQRDLGFDCSLWVRLRREQPPQVIKTRSLRLRIEPGKPLTLPELDLEDLIFTRLGCSMDTQPRQVTALAADRTRPWLDRIAQAAAVDELSGTWREANPDASGLTREEAAVVKAAILRRKDELENPPADLGQLPASDTDKLRAAAQRALPPADAEAS</sequence>